<dbReference type="GO" id="GO:0005886">
    <property type="term" value="C:plasma membrane"/>
    <property type="evidence" value="ECO:0007669"/>
    <property type="project" value="UniProtKB-SubCell"/>
</dbReference>
<dbReference type="HAMAP" id="MF_01416">
    <property type="entry name" value="ATP_synth_delta_bact"/>
    <property type="match status" value="1"/>
</dbReference>
<evidence type="ECO:0000256" key="3">
    <source>
        <dbReference type="ARBA" id="ARBA00022781"/>
    </source>
</evidence>
<keyword evidence="6 7" id="KW-0066">ATP synthesis</keyword>
<reference evidence="11" key="2">
    <citation type="submission" date="2018-05" db="EMBL/GenBank/DDBJ databases">
        <title>Genome Sequencing of selected type strains of the family Eggerthellaceae.</title>
        <authorList>
            <person name="Danylec N."/>
            <person name="Stoll D.A."/>
            <person name="Doetsch A."/>
            <person name="Huch M."/>
        </authorList>
    </citation>
    <scope>NUCLEOTIDE SEQUENCE [LARGE SCALE GENOMIC DNA]</scope>
    <source>
        <strain evidence="11">DSM 22006</strain>
    </source>
</reference>
<organism evidence="8 10">
    <name type="scientific">Slackia isoflavoniconvertens</name>
    <dbReference type="NCBI Taxonomy" id="572010"/>
    <lineage>
        <taxon>Bacteria</taxon>
        <taxon>Bacillati</taxon>
        <taxon>Actinomycetota</taxon>
        <taxon>Coriobacteriia</taxon>
        <taxon>Eggerthellales</taxon>
        <taxon>Eggerthellaceae</taxon>
        <taxon>Slackia</taxon>
    </lineage>
</organism>
<dbReference type="SUPFAM" id="SSF47928">
    <property type="entry name" value="N-terminal domain of the delta subunit of the F1F0-ATP synthase"/>
    <property type="match status" value="1"/>
</dbReference>
<dbReference type="GO" id="GO:0046933">
    <property type="term" value="F:proton-transporting ATP synthase activity, rotational mechanism"/>
    <property type="evidence" value="ECO:0007669"/>
    <property type="project" value="UniProtKB-UniRule"/>
</dbReference>
<evidence type="ECO:0000256" key="6">
    <source>
        <dbReference type="ARBA" id="ARBA00023310"/>
    </source>
</evidence>
<comment type="function">
    <text evidence="7">F(1)F(0) ATP synthase produces ATP from ADP in the presence of a proton or sodium gradient. F-type ATPases consist of two structural domains, F(1) containing the extramembraneous catalytic core and F(0) containing the membrane proton channel, linked together by a central stalk and a peripheral stalk. During catalysis, ATP synthesis in the catalytic domain of F(1) is coupled via a rotary mechanism of the central stalk subunits to proton translocation.</text>
</comment>
<proteinExistence type="inferred from homology"/>
<dbReference type="Pfam" id="PF00213">
    <property type="entry name" value="OSCP"/>
    <property type="match status" value="1"/>
</dbReference>
<sequence>MPNNRLLAKEEVATYSGMLLDAALEQGGAERVLEVREQLDFVLRTYRGNADLREALGNPAYSPEQRHTLAVNVFDGIDPLAVSVIAVMAERGDLDKLSSTVNAYRNAAEEKLGVAVVDVTTVVALDDHLREVITEKLSADLGKKVVLREHIDASILGGIIMSTNGKRIDASVASELEHARIVLKEENDGGEC</sequence>
<comment type="similarity">
    <text evidence="7">Belongs to the ATPase delta chain family.</text>
</comment>
<dbReference type="EMBL" id="QIBZ01000009">
    <property type="protein sequence ID" value="RNM34605.1"/>
    <property type="molecule type" value="Genomic_DNA"/>
</dbReference>
<dbReference type="OrthoDB" id="3186352at2"/>
<evidence type="ECO:0000256" key="2">
    <source>
        <dbReference type="ARBA" id="ARBA00022448"/>
    </source>
</evidence>
<dbReference type="Proteomes" id="UP000253975">
    <property type="component" value="Unassembled WGS sequence"/>
</dbReference>
<dbReference type="InterPro" id="IPR000711">
    <property type="entry name" value="ATPase_OSCP/dsu"/>
</dbReference>
<keyword evidence="11" id="KW-1185">Reference proteome</keyword>
<comment type="caution">
    <text evidence="8">The sequence shown here is derived from an EMBL/GenBank/DDBJ whole genome shotgun (WGS) entry which is preliminary data.</text>
</comment>
<dbReference type="GeneID" id="98662417"/>
<protein>
    <recommendedName>
        <fullName evidence="7">ATP synthase subunit delta</fullName>
    </recommendedName>
    <alternativeName>
        <fullName evidence="7">ATP synthase F(1) sector subunit delta</fullName>
    </alternativeName>
    <alternativeName>
        <fullName evidence="7">F-type ATPase subunit delta</fullName>
        <shortName evidence="7">F-ATPase subunit delta</shortName>
    </alternativeName>
</protein>
<keyword evidence="4 7" id="KW-0406">Ion transport</keyword>
<dbReference type="GO" id="GO:0045259">
    <property type="term" value="C:proton-transporting ATP synthase complex"/>
    <property type="evidence" value="ECO:0007669"/>
    <property type="project" value="UniProtKB-KW"/>
</dbReference>
<dbReference type="PANTHER" id="PTHR11910">
    <property type="entry name" value="ATP SYNTHASE DELTA CHAIN"/>
    <property type="match status" value="1"/>
</dbReference>
<keyword evidence="2 7" id="KW-0813">Transport</keyword>
<keyword evidence="7" id="KW-1003">Cell membrane</keyword>
<dbReference type="Proteomes" id="UP000271472">
    <property type="component" value="Unassembled WGS sequence"/>
</dbReference>
<keyword evidence="7" id="KW-0139">CF(1)</keyword>
<name>A0A369LJY7_9ACTN</name>
<dbReference type="InterPro" id="IPR026015">
    <property type="entry name" value="ATP_synth_OSCP/delta_N_sf"/>
</dbReference>
<evidence type="ECO:0000256" key="7">
    <source>
        <dbReference type="HAMAP-Rule" id="MF_01416"/>
    </source>
</evidence>
<gene>
    <name evidence="7 8" type="primary">atpH</name>
    <name evidence="8" type="ORF">C1881_04740</name>
    <name evidence="9" type="ORF">DMP05_05990</name>
</gene>
<evidence type="ECO:0000313" key="10">
    <source>
        <dbReference type="Proteomes" id="UP000253975"/>
    </source>
</evidence>
<keyword evidence="3 7" id="KW-0375">Hydrogen ion transport</keyword>
<evidence type="ECO:0000256" key="4">
    <source>
        <dbReference type="ARBA" id="ARBA00023065"/>
    </source>
</evidence>
<dbReference type="Gene3D" id="1.10.520.20">
    <property type="entry name" value="N-terminal domain of the delta subunit of the F1F0-ATP synthase"/>
    <property type="match status" value="1"/>
</dbReference>
<reference evidence="8 10" key="1">
    <citation type="journal article" date="2018" name="Elife">
        <title>Discovery and characterization of a prevalent human gut bacterial enzyme sufficient for the inactivation of a family of plant toxins.</title>
        <authorList>
            <person name="Koppel N."/>
            <person name="Bisanz J.E."/>
            <person name="Pandelia M.E."/>
            <person name="Turnbaugh P.J."/>
            <person name="Balskus E.P."/>
        </authorList>
    </citation>
    <scope>NUCLEOTIDE SEQUENCE [LARGE SCALE GENOMIC DNA]</scope>
    <source>
        <strain evidence="8 10">OB21 GAM31</strain>
    </source>
</reference>
<evidence type="ECO:0000256" key="5">
    <source>
        <dbReference type="ARBA" id="ARBA00023136"/>
    </source>
</evidence>
<comment type="function">
    <text evidence="7">This protein is part of the stalk that links CF(0) to CF(1). It either transmits conformational changes from CF(0) to CF(1) or is implicated in proton conduction.</text>
</comment>
<dbReference type="RefSeq" id="WP_114615390.1">
    <property type="nucleotide sequence ID" value="NZ_DBEZNL010000040.1"/>
</dbReference>
<evidence type="ECO:0000313" key="9">
    <source>
        <dbReference type="EMBL" id="RNM34605.1"/>
    </source>
</evidence>
<reference evidence="9" key="3">
    <citation type="journal article" date="2019" name="Microbiol. Resour. Announc.">
        <title>Draft Genome Sequences of Type Strains of Gordonibacter faecihominis, Paraeggerthella hongkongensis, Parvibacter caecicola,Slackia equolifaciens, Slackia faecicanis, and Slackia isoflavoniconvertens.</title>
        <authorList>
            <person name="Danylec N."/>
            <person name="Stoll D.A."/>
            <person name="Dotsch A."/>
            <person name="Huch M."/>
        </authorList>
    </citation>
    <scope>NUCLEOTIDE SEQUENCE</scope>
    <source>
        <strain evidence="9">DSM 22006</strain>
    </source>
</reference>
<keyword evidence="5 7" id="KW-0472">Membrane</keyword>
<dbReference type="EMBL" id="PPTO01000006">
    <property type="protein sequence ID" value="RDB58997.1"/>
    <property type="molecule type" value="Genomic_DNA"/>
</dbReference>
<dbReference type="AlphaFoldDB" id="A0A369LJY7"/>
<evidence type="ECO:0000313" key="11">
    <source>
        <dbReference type="Proteomes" id="UP000271472"/>
    </source>
</evidence>
<evidence type="ECO:0000256" key="1">
    <source>
        <dbReference type="ARBA" id="ARBA00004370"/>
    </source>
</evidence>
<dbReference type="PRINTS" id="PR00125">
    <property type="entry name" value="ATPASEDELTA"/>
</dbReference>
<accession>A0A369LJY7</accession>
<evidence type="ECO:0000313" key="8">
    <source>
        <dbReference type="EMBL" id="RDB58997.1"/>
    </source>
</evidence>
<dbReference type="NCBIfam" id="TIGR01145">
    <property type="entry name" value="ATP_synt_delta"/>
    <property type="match status" value="1"/>
</dbReference>
<comment type="subcellular location">
    <subcellularLocation>
        <location evidence="7">Cell membrane</location>
        <topology evidence="7">Peripheral membrane protein</topology>
    </subcellularLocation>
    <subcellularLocation>
        <location evidence="1">Membrane</location>
    </subcellularLocation>
</comment>